<dbReference type="AlphaFoldDB" id="C7NJR4"/>
<sequence>MGGALRSELRKLFTTKFVWGMALVVLLLSAGLSAFLGWAVTFDVPEGTQGGPPDFSDLELAQQVYRAPTMWVYLLALTAAALFVGSEERYKTVTSTALAVPQRWQTIVAKAFVVALMGLILGVTQLVGAVGAGSLVLAVNDAAAFPEPAELAKTFGAVLLAIVLWSLIGLGLGSVVSSPIVTVLIGVVGALVADVGLQIIAGFVDWIADVAPYLPGPATGALMGTDDEFLFWDALSQWQGGLVLLAYALVLTLVGIFIYRRKDVG</sequence>
<feature type="transmembrane region" description="Helical" evidence="1">
    <location>
        <begin position="155"/>
        <end position="176"/>
    </location>
</feature>
<evidence type="ECO:0000256" key="1">
    <source>
        <dbReference type="SAM" id="Phobius"/>
    </source>
</evidence>
<protein>
    <recommendedName>
        <fullName evidence="4">ABC-type transport system involved in multi-copper enzyme maturation, permease component</fullName>
    </recommendedName>
</protein>
<dbReference type="KEGG" id="kse:Ksed_18440"/>
<feature type="transmembrane region" description="Helical" evidence="1">
    <location>
        <begin position="107"/>
        <end position="135"/>
    </location>
</feature>
<feature type="transmembrane region" description="Helical" evidence="1">
    <location>
        <begin position="17"/>
        <end position="40"/>
    </location>
</feature>
<name>C7NJR4_KYTSD</name>
<keyword evidence="1" id="KW-0812">Transmembrane</keyword>
<feature type="transmembrane region" description="Helical" evidence="1">
    <location>
        <begin position="183"/>
        <end position="204"/>
    </location>
</feature>
<evidence type="ECO:0008006" key="4">
    <source>
        <dbReference type="Google" id="ProtNLM"/>
    </source>
</evidence>
<dbReference type="PANTHER" id="PTHR37305:SF1">
    <property type="entry name" value="MEMBRANE PROTEIN"/>
    <property type="match status" value="1"/>
</dbReference>
<keyword evidence="1" id="KW-1133">Transmembrane helix</keyword>
<dbReference type="Pfam" id="PF12730">
    <property type="entry name" value="ABC2_membrane_4"/>
    <property type="match status" value="1"/>
</dbReference>
<proteinExistence type="predicted"/>
<dbReference type="HOGENOM" id="CLU_051674_3_0_11"/>
<dbReference type="EMBL" id="CP001686">
    <property type="protein sequence ID" value="ACV06846.1"/>
    <property type="molecule type" value="Genomic_DNA"/>
</dbReference>
<gene>
    <name evidence="2" type="ordered locus">Ksed_18440</name>
</gene>
<keyword evidence="1" id="KW-0472">Membrane</keyword>
<evidence type="ECO:0000313" key="2">
    <source>
        <dbReference type="EMBL" id="ACV06846.1"/>
    </source>
</evidence>
<feature type="transmembrane region" description="Helical" evidence="1">
    <location>
        <begin position="70"/>
        <end position="86"/>
    </location>
</feature>
<dbReference type="RefSeq" id="WP_015779786.1">
    <property type="nucleotide sequence ID" value="NC_013169.1"/>
</dbReference>
<feature type="transmembrane region" description="Helical" evidence="1">
    <location>
        <begin position="238"/>
        <end position="259"/>
    </location>
</feature>
<reference evidence="2 3" key="1">
    <citation type="journal article" date="2009" name="Stand. Genomic Sci.">
        <title>Complete genome sequence of Kytococcus sedentarius type strain (541).</title>
        <authorList>
            <person name="Sims D."/>
            <person name="Brettin T."/>
            <person name="Detter J.C."/>
            <person name="Han C."/>
            <person name="Lapidus A."/>
            <person name="Copeland A."/>
            <person name="Glavina Del Rio T."/>
            <person name="Nolan M."/>
            <person name="Chen F."/>
            <person name="Lucas S."/>
            <person name="Tice H."/>
            <person name="Cheng J.F."/>
            <person name="Bruce D."/>
            <person name="Goodwin L."/>
            <person name="Pitluck S."/>
            <person name="Ovchinnikova G."/>
            <person name="Pati A."/>
            <person name="Ivanova N."/>
            <person name="Mavrommatis K."/>
            <person name="Chen A."/>
            <person name="Palaniappan K."/>
            <person name="D'haeseleer P."/>
            <person name="Chain P."/>
            <person name="Bristow J."/>
            <person name="Eisen J.A."/>
            <person name="Markowitz V."/>
            <person name="Hugenholtz P."/>
            <person name="Schneider S."/>
            <person name="Goker M."/>
            <person name="Pukall R."/>
            <person name="Kyrpides N.C."/>
            <person name="Klenk H.P."/>
        </authorList>
    </citation>
    <scope>NUCLEOTIDE SEQUENCE [LARGE SCALE GENOMIC DNA]</scope>
    <source>
        <strain evidence="3">ATCC 14392 / DSM 20547 / JCM 11482 / CCUG 33030 / NBRC 15357 / NCTC 11040 / CCM 314 / 541</strain>
    </source>
</reference>
<dbReference type="PANTHER" id="PTHR37305">
    <property type="entry name" value="INTEGRAL MEMBRANE PROTEIN-RELATED"/>
    <property type="match status" value="1"/>
</dbReference>
<evidence type="ECO:0000313" key="3">
    <source>
        <dbReference type="Proteomes" id="UP000006666"/>
    </source>
</evidence>
<accession>C7NJR4</accession>
<keyword evidence="3" id="KW-1185">Reference proteome</keyword>
<dbReference type="eggNOG" id="ENOG5030JA3">
    <property type="taxonomic scope" value="Bacteria"/>
</dbReference>
<dbReference type="STRING" id="478801.Ksed_18440"/>
<dbReference type="Proteomes" id="UP000006666">
    <property type="component" value="Chromosome"/>
</dbReference>
<organism evidence="2 3">
    <name type="scientific">Kytococcus sedentarius (strain ATCC 14392 / DSM 20547 / JCM 11482 / CCUG 33030 / NBRC 15357 / NCTC 11040 / CCM 314 / 541)</name>
    <name type="common">Micrococcus sedentarius</name>
    <dbReference type="NCBI Taxonomy" id="478801"/>
    <lineage>
        <taxon>Bacteria</taxon>
        <taxon>Bacillati</taxon>
        <taxon>Actinomycetota</taxon>
        <taxon>Actinomycetes</taxon>
        <taxon>Micrococcales</taxon>
        <taxon>Kytococcaceae</taxon>
        <taxon>Kytococcus</taxon>
    </lineage>
</organism>